<proteinExistence type="predicted"/>
<name>A0ABD0VWS5_UMBPY</name>
<comment type="caution">
    <text evidence="2">The sequence shown here is derived from an EMBL/GenBank/DDBJ whole genome shotgun (WGS) entry which is preliminary data.</text>
</comment>
<gene>
    <name evidence="2" type="ORF">UPYG_G00337620</name>
</gene>
<dbReference type="InterPro" id="IPR027417">
    <property type="entry name" value="P-loop_NTPase"/>
</dbReference>
<keyword evidence="3" id="KW-1185">Reference proteome</keyword>
<dbReference type="AlphaFoldDB" id="A0ABD0VWS5"/>
<organism evidence="2 3">
    <name type="scientific">Umbra pygmaea</name>
    <name type="common">Eastern mudminnow</name>
    <dbReference type="NCBI Taxonomy" id="75934"/>
    <lineage>
        <taxon>Eukaryota</taxon>
        <taxon>Metazoa</taxon>
        <taxon>Chordata</taxon>
        <taxon>Craniata</taxon>
        <taxon>Vertebrata</taxon>
        <taxon>Euteleostomi</taxon>
        <taxon>Actinopterygii</taxon>
        <taxon>Neopterygii</taxon>
        <taxon>Teleostei</taxon>
        <taxon>Protacanthopterygii</taxon>
        <taxon>Esociformes</taxon>
        <taxon>Umbridae</taxon>
        <taxon>Umbra</taxon>
    </lineage>
</organism>
<evidence type="ECO:0000259" key="1">
    <source>
        <dbReference type="Pfam" id="PF01926"/>
    </source>
</evidence>
<dbReference type="PANTHER" id="PTHR14241">
    <property type="entry name" value="INTERFERON-INDUCED PROTEIN 44"/>
    <property type="match status" value="1"/>
</dbReference>
<sequence length="189" mass="20700">MAKILLVGPVGAGKSSFFNSVNSLFRGNMTSQAICGSAGTSLTNQFRTFTLKSGKGGKPIPLILCDTMGLEDEPGAGLNIDDIVNINKGHIKDRYQAFHELVLLTKVDAACPLVAEDLQNLYSSHYIQRKVQEISVHLGVPVNSVLPVKNYNQEVDLDQNTDILLLSALDQMLNYADSFFENQLEDEKP</sequence>
<dbReference type="CDD" id="cd00882">
    <property type="entry name" value="Ras_like_GTPase"/>
    <property type="match status" value="1"/>
</dbReference>
<protein>
    <recommendedName>
        <fullName evidence="1">G domain-containing protein</fullName>
    </recommendedName>
</protein>
<dbReference type="EMBL" id="JAGEUA010000011">
    <property type="protein sequence ID" value="KAL0962249.1"/>
    <property type="molecule type" value="Genomic_DNA"/>
</dbReference>
<feature type="domain" description="G" evidence="1">
    <location>
        <begin position="3"/>
        <end position="108"/>
    </location>
</feature>
<evidence type="ECO:0000313" key="3">
    <source>
        <dbReference type="Proteomes" id="UP001557470"/>
    </source>
</evidence>
<accession>A0ABD0VWS5</accession>
<dbReference type="Pfam" id="PF01926">
    <property type="entry name" value="MMR_HSR1"/>
    <property type="match status" value="1"/>
</dbReference>
<dbReference type="InterPro" id="IPR006073">
    <property type="entry name" value="GTP-bd"/>
</dbReference>
<dbReference type="Proteomes" id="UP001557470">
    <property type="component" value="Unassembled WGS sequence"/>
</dbReference>
<reference evidence="2 3" key="1">
    <citation type="submission" date="2024-06" db="EMBL/GenBank/DDBJ databases">
        <authorList>
            <person name="Pan Q."/>
            <person name="Wen M."/>
            <person name="Jouanno E."/>
            <person name="Zahm M."/>
            <person name="Klopp C."/>
            <person name="Cabau C."/>
            <person name="Louis A."/>
            <person name="Berthelot C."/>
            <person name="Parey E."/>
            <person name="Roest Crollius H."/>
            <person name="Montfort J."/>
            <person name="Robinson-Rechavi M."/>
            <person name="Bouchez O."/>
            <person name="Lampietro C."/>
            <person name="Lopez Roques C."/>
            <person name="Donnadieu C."/>
            <person name="Postlethwait J."/>
            <person name="Bobe J."/>
            <person name="Verreycken H."/>
            <person name="Guiguen Y."/>
        </authorList>
    </citation>
    <scope>NUCLEOTIDE SEQUENCE [LARGE SCALE GENOMIC DNA]</scope>
    <source>
        <strain evidence="2">Up_M1</strain>
        <tissue evidence="2">Testis</tissue>
    </source>
</reference>
<dbReference type="PANTHER" id="PTHR14241:SF32">
    <property type="entry name" value="VWFA DOMAIN-CONTAINING PROTEIN-RELATED"/>
    <property type="match status" value="1"/>
</dbReference>
<evidence type="ECO:0000313" key="2">
    <source>
        <dbReference type="EMBL" id="KAL0962249.1"/>
    </source>
</evidence>
<dbReference type="SUPFAM" id="SSF52540">
    <property type="entry name" value="P-loop containing nucleoside triphosphate hydrolases"/>
    <property type="match status" value="1"/>
</dbReference>
<dbReference type="Gene3D" id="3.40.50.300">
    <property type="entry name" value="P-loop containing nucleotide triphosphate hydrolases"/>
    <property type="match status" value="1"/>
</dbReference>